<organism evidence="1">
    <name type="scientific">termite gut metagenome</name>
    <dbReference type="NCBI Taxonomy" id="433724"/>
    <lineage>
        <taxon>unclassified sequences</taxon>
        <taxon>metagenomes</taxon>
        <taxon>organismal metagenomes</taxon>
    </lineage>
</organism>
<accession>A0A5J4R5T8</accession>
<keyword evidence="1" id="KW-0378">Hydrolase</keyword>
<dbReference type="GO" id="GO:0070004">
    <property type="term" value="F:cysteine-type exopeptidase activity"/>
    <property type="evidence" value="ECO:0007669"/>
    <property type="project" value="InterPro"/>
</dbReference>
<dbReference type="PANTHER" id="PTHR12994:SF17">
    <property type="entry name" value="LD30995P"/>
    <property type="match status" value="1"/>
</dbReference>
<gene>
    <name evidence="1" type="ORF">EZS27_021814</name>
</gene>
<dbReference type="EC" id="3.4.-.-" evidence="1"/>
<comment type="caution">
    <text evidence="1">The sequence shown here is derived from an EMBL/GenBank/DDBJ whole genome shotgun (WGS) entry which is preliminary data.</text>
</comment>
<dbReference type="Gene3D" id="3.60.60.10">
    <property type="entry name" value="Penicillin V Acylase, Chain A"/>
    <property type="match status" value="1"/>
</dbReference>
<dbReference type="GO" id="GO:0006508">
    <property type="term" value="P:proteolysis"/>
    <property type="evidence" value="ECO:0007669"/>
    <property type="project" value="InterPro"/>
</dbReference>
<proteinExistence type="predicted"/>
<dbReference type="InterPro" id="IPR005322">
    <property type="entry name" value="Peptidase_C69"/>
</dbReference>
<dbReference type="PANTHER" id="PTHR12994">
    <property type="entry name" value="SECERNIN"/>
    <property type="match status" value="1"/>
</dbReference>
<dbReference type="GO" id="GO:0016805">
    <property type="term" value="F:dipeptidase activity"/>
    <property type="evidence" value="ECO:0007669"/>
    <property type="project" value="InterPro"/>
</dbReference>
<name>A0A5J4R5T8_9ZZZZ</name>
<sequence>MKKVDLLPICFEHSFLRKMIRGVFPLLLFLIAPEVFACTNMLVGKRASTDGSVIVSYSADSYGLFGELYHYPAATYPKGAILDVYEWDTDKYLGKIEQARQTYNVIGNINEYQVTIGETTFGGRPELVDTLGLIDYGSLIYIALQRSRTAREAIKVMTDLVQQYGYYSSGESFSIADPNEVWILEMIGKGSGIRGAVWVAVRIPDDCIAAHANQSRIHKFDMNDKDNCLYSSDVVSFAREKGYFSGVNKDFSFANAYAPLDFGARRYCEARVWSFFNMFTDEGESFLPYIVGETDEPMPLYLTPNRKISVQNIKDAMRDHYEGTPLDISNDFGAGIYKAPYRLTPLNFEVNGERYFNERPISTQQSGFVFVSQMRADKPDAIGGVLWFGVDDANMTVFTPVYCCTNKIPSCYARGGADYITFSWDSSFWIFNWVANMVYPRYNLMINDVRAHQKSLEDTFNEAQEGIEIAATKIYAQNKEEAKTFLTNYTNMTAQNTYASWKHLGEYLIVKYNDGVIKREKNGKFERNAIGHPAPVIRLGYPKDFLEEYVKQTGDRYKIKK</sequence>
<reference evidence="1" key="1">
    <citation type="submission" date="2019-03" db="EMBL/GenBank/DDBJ databases">
        <title>Single cell metagenomics reveals metabolic interactions within the superorganism composed of flagellate Streblomastix strix and complex community of Bacteroidetes bacteria on its surface.</title>
        <authorList>
            <person name="Treitli S.C."/>
            <person name="Kolisko M."/>
            <person name="Husnik F."/>
            <person name="Keeling P."/>
            <person name="Hampl V."/>
        </authorList>
    </citation>
    <scope>NUCLEOTIDE SEQUENCE</scope>
    <source>
        <strain evidence="1">STM</strain>
    </source>
</reference>
<dbReference type="Pfam" id="PF03577">
    <property type="entry name" value="Peptidase_C69"/>
    <property type="match status" value="2"/>
</dbReference>
<dbReference type="AlphaFoldDB" id="A0A5J4R5T8"/>
<dbReference type="EMBL" id="SNRY01001658">
    <property type="protein sequence ID" value="KAA6329376.1"/>
    <property type="molecule type" value="Genomic_DNA"/>
</dbReference>
<evidence type="ECO:0000313" key="1">
    <source>
        <dbReference type="EMBL" id="KAA6329376.1"/>
    </source>
</evidence>
<protein>
    <submittedName>
        <fullName evidence="1">Dipeptidase A</fullName>
        <ecNumber evidence="1">3.4.-.-</ecNumber>
    </submittedName>
</protein>